<reference evidence="3" key="1">
    <citation type="submission" date="2023-01" db="EMBL/GenBank/DDBJ databases">
        <title>Key to firefly adult light organ development and bioluminescence: homeobox transcription factors regulate luciferase expression and transportation to peroxisome.</title>
        <authorList>
            <person name="Fu X."/>
        </authorList>
    </citation>
    <scope>NUCLEOTIDE SEQUENCE [LARGE SCALE GENOMIC DNA]</scope>
</reference>
<accession>A0AAN7PNS6</accession>
<evidence type="ECO:0000256" key="1">
    <source>
        <dbReference type="SAM" id="MobiDB-lite"/>
    </source>
</evidence>
<name>A0AAN7PNS6_9COLE</name>
<dbReference type="EMBL" id="JARPUR010000008">
    <property type="protein sequence ID" value="KAK4871957.1"/>
    <property type="molecule type" value="Genomic_DNA"/>
</dbReference>
<comment type="caution">
    <text evidence="2">The sequence shown here is derived from an EMBL/GenBank/DDBJ whole genome shotgun (WGS) entry which is preliminary data.</text>
</comment>
<evidence type="ECO:0000313" key="2">
    <source>
        <dbReference type="EMBL" id="KAK4871957.1"/>
    </source>
</evidence>
<feature type="region of interest" description="Disordered" evidence="1">
    <location>
        <begin position="46"/>
        <end position="66"/>
    </location>
</feature>
<keyword evidence="3" id="KW-1185">Reference proteome</keyword>
<gene>
    <name evidence="2" type="ORF">RN001_016081</name>
</gene>
<organism evidence="2 3">
    <name type="scientific">Aquatica leii</name>
    <dbReference type="NCBI Taxonomy" id="1421715"/>
    <lineage>
        <taxon>Eukaryota</taxon>
        <taxon>Metazoa</taxon>
        <taxon>Ecdysozoa</taxon>
        <taxon>Arthropoda</taxon>
        <taxon>Hexapoda</taxon>
        <taxon>Insecta</taxon>
        <taxon>Pterygota</taxon>
        <taxon>Neoptera</taxon>
        <taxon>Endopterygota</taxon>
        <taxon>Coleoptera</taxon>
        <taxon>Polyphaga</taxon>
        <taxon>Elateriformia</taxon>
        <taxon>Elateroidea</taxon>
        <taxon>Lampyridae</taxon>
        <taxon>Luciolinae</taxon>
        <taxon>Aquatica</taxon>
    </lineage>
</organism>
<evidence type="ECO:0000313" key="3">
    <source>
        <dbReference type="Proteomes" id="UP001353858"/>
    </source>
</evidence>
<protein>
    <submittedName>
        <fullName evidence="2">Uncharacterized protein</fullName>
    </submittedName>
</protein>
<dbReference type="Proteomes" id="UP001353858">
    <property type="component" value="Unassembled WGS sequence"/>
</dbReference>
<dbReference type="AlphaFoldDB" id="A0AAN7PNS6"/>
<sequence length="66" mass="7971">MLCAGKKEDLQKNLQIWKEELSKRNMKINTEKTKIMDWKRSKNIPQLKQGIYRKKRSSHNNKNDNI</sequence>
<proteinExistence type="predicted"/>